<feature type="domain" description="RES" evidence="1">
    <location>
        <begin position="76"/>
        <end position="200"/>
    </location>
</feature>
<dbReference type="InterPro" id="IPR014914">
    <property type="entry name" value="RES_dom"/>
</dbReference>
<dbReference type="AlphaFoldDB" id="A0A7D5HEA7"/>
<reference evidence="2 3" key="1">
    <citation type="submission" date="2020-06" db="EMBL/GenBank/DDBJ databases">
        <title>Pseudomonas eucalypticola sp. nov., an endophyte of Eucalyptus dunnii leaves with biocontrol ability of eucalyptus leaf blight.</title>
        <authorList>
            <person name="Liu Y."/>
            <person name="Song Z."/>
            <person name="Zeng H."/>
            <person name="Lu M."/>
            <person name="Wang X."/>
            <person name="Lian X."/>
            <person name="Zhang Q."/>
        </authorList>
    </citation>
    <scope>NUCLEOTIDE SEQUENCE [LARGE SCALE GENOMIC DNA]</scope>
    <source>
        <strain evidence="2 3">NP-1</strain>
    </source>
</reference>
<dbReference type="EMBL" id="CP056030">
    <property type="protein sequence ID" value="QKZ03226.1"/>
    <property type="molecule type" value="Genomic_DNA"/>
</dbReference>
<evidence type="ECO:0000259" key="1">
    <source>
        <dbReference type="SMART" id="SM00953"/>
    </source>
</evidence>
<dbReference type="RefSeq" id="WP_176569959.1">
    <property type="nucleotide sequence ID" value="NZ_CP056030.1"/>
</dbReference>
<organism evidence="2 3">
    <name type="scientific">Pseudomonas eucalypticola</name>
    <dbReference type="NCBI Taxonomy" id="2599595"/>
    <lineage>
        <taxon>Bacteria</taxon>
        <taxon>Pseudomonadati</taxon>
        <taxon>Pseudomonadota</taxon>
        <taxon>Gammaproteobacteria</taxon>
        <taxon>Pseudomonadales</taxon>
        <taxon>Pseudomonadaceae</taxon>
        <taxon>Pseudomonas</taxon>
    </lineage>
</organism>
<keyword evidence="3" id="KW-1185">Reference proteome</keyword>
<name>A0A7D5HEA7_9PSED</name>
<sequence length="232" mass="25582">MASPLLPAWDQAYRIVNSAFPPIAVFEDTLDPADLEVAFLIEGMTNDRLCDEAGQIQRVPPQDRISGPGATPIMAAFTHIGRASRFTDGTFGVYYCASSLAAALAETRHHQEAFWRATAEASIEVTMRTYVNQVVKPMEDLRGDDALHQPEAASYPATQAVARQCREAGAWGLLYRSVRAPGHECVAALRPPALSLTTQGPHFRYLWDGRAQAFSYVLEVREASEAIYREPK</sequence>
<evidence type="ECO:0000313" key="3">
    <source>
        <dbReference type="Proteomes" id="UP000509568"/>
    </source>
</evidence>
<protein>
    <submittedName>
        <fullName evidence="2">RES family NAD+ phosphorylase</fullName>
    </submittedName>
</protein>
<dbReference type="Pfam" id="PF08808">
    <property type="entry name" value="RES"/>
    <property type="match status" value="1"/>
</dbReference>
<proteinExistence type="predicted"/>
<gene>
    <name evidence="2" type="ORF">HWQ56_05260</name>
</gene>
<dbReference type="SMART" id="SM00953">
    <property type="entry name" value="RES"/>
    <property type="match status" value="1"/>
</dbReference>
<dbReference type="Proteomes" id="UP000509568">
    <property type="component" value="Chromosome"/>
</dbReference>
<accession>A0A7D5HEA7</accession>
<dbReference type="KEGG" id="pez:HWQ56_05260"/>
<evidence type="ECO:0000313" key="2">
    <source>
        <dbReference type="EMBL" id="QKZ03226.1"/>
    </source>
</evidence>